<name>A0A919G2B1_9ACTN</name>
<evidence type="ECO:0000313" key="6">
    <source>
        <dbReference type="Proteomes" id="UP000617734"/>
    </source>
</evidence>
<accession>A0A919G2B1</accession>
<evidence type="ECO:0000256" key="1">
    <source>
        <dbReference type="SAM" id="Coils"/>
    </source>
</evidence>
<dbReference type="Pfam" id="PF20148">
    <property type="entry name" value="DUF6531"/>
    <property type="match status" value="1"/>
</dbReference>
<feature type="compositionally biased region" description="Basic and acidic residues" evidence="2">
    <location>
        <begin position="412"/>
        <end position="437"/>
    </location>
</feature>
<dbReference type="InterPro" id="IPR050708">
    <property type="entry name" value="T6SS_VgrG/RHS"/>
</dbReference>
<dbReference type="RefSeq" id="WP_190213012.1">
    <property type="nucleotide sequence ID" value="NZ_BNBO01000030.1"/>
</dbReference>
<evidence type="ECO:0000313" key="5">
    <source>
        <dbReference type="EMBL" id="GHH76757.1"/>
    </source>
</evidence>
<evidence type="ECO:0000259" key="3">
    <source>
        <dbReference type="Pfam" id="PF20148"/>
    </source>
</evidence>
<feature type="coiled-coil region" evidence="1">
    <location>
        <begin position="162"/>
        <end position="196"/>
    </location>
</feature>
<dbReference type="InterPro" id="IPR006530">
    <property type="entry name" value="YD"/>
</dbReference>
<keyword evidence="6" id="KW-1185">Reference proteome</keyword>
<dbReference type="EMBL" id="BNBO01000030">
    <property type="protein sequence ID" value="GHH76757.1"/>
    <property type="molecule type" value="Genomic_DNA"/>
</dbReference>
<feature type="compositionally biased region" description="Low complexity" evidence="2">
    <location>
        <begin position="402"/>
        <end position="411"/>
    </location>
</feature>
<dbReference type="Proteomes" id="UP000617734">
    <property type="component" value="Unassembled WGS sequence"/>
</dbReference>
<dbReference type="PANTHER" id="PTHR32305">
    <property type="match status" value="1"/>
</dbReference>
<feature type="compositionally biased region" description="Basic and acidic residues" evidence="2">
    <location>
        <begin position="199"/>
        <end position="222"/>
    </location>
</feature>
<keyword evidence="1" id="KW-0175">Coiled coil</keyword>
<protein>
    <recommendedName>
        <fullName evidence="7">Type IV secretion protein Rhs</fullName>
    </recommendedName>
</protein>
<dbReference type="Gene3D" id="2.180.10.10">
    <property type="entry name" value="RHS repeat-associated core"/>
    <property type="match status" value="3"/>
</dbReference>
<dbReference type="PANTHER" id="PTHR32305:SF15">
    <property type="entry name" value="PROTEIN RHSA-RELATED"/>
    <property type="match status" value="1"/>
</dbReference>
<dbReference type="InterPro" id="IPR049082">
    <property type="entry name" value="T7SS_signal"/>
</dbReference>
<evidence type="ECO:0000256" key="2">
    <source>
        <dbReference type="SAM" id="MobiDB-lite"/>
    </source>
</evidence>
<feature type="region of interest" description="Disordered" evidence="2">
    <location>
        <begin position="395"/>
        <end position="442"/>
    </location>
</feature>
<reference evidence="5" key="2">
    <citation type="submission" date="2020-09" db="EMBL/GenBank/DDBJ databases">
        <authorList>
            <person name="Sun Q."/>
            <person name="Ohkuma M."/>
        </authorList>
    </citation>
    <scope>NUCLEOTIDE SEQUENCE</scope>
    <source>
        <strain evidence="5">JCM 4646</strain>
    </source>
</reference>
<dbReference type="Pfam" id="PF21725">
    <property type="entry name" value="T7SS_signal"/>
    <property type="match status" value="1"/>
</dbReference>
<feature type="region of interest" description="Disordered" evidence="2">
    <location>
        <begin position="198"/>
        <end position="269"/>
    </location>
</feature>
<gene>
    <name evidence="5" type="ORF">GCM10018781_48610</name>
</gene>
<dbReference type="Pfam" id="PF05593">
    <property type="entry name" value="RHS_repeat"/>
    <property type="match status" value="8"/>
</dbReference>
<evidence type="ECO:0008006" key="7">
    <source>
        <dbReference type="Google" id="ProtNLM"/>
    </source>
</evidence>
<proteinExistence type="predicted"/>
<dbReference type="PRINTS" id="PR00394">
    <property type="entry name" value="RHSPROTEIN"/>
</dbReference>
<dbReference type="InterPro" id="IPR022385">
    <property type="entry name" value="Rhs_assc_core"/>
</dbReference>
<feature type="domain" description="DUF6531" evidence="3">
    <location>
        <begin position="442"/>
        <end position="513"/>
    </location>
</feature>
<comment type="caution">
    <text evidence="5">The sequence shown here is derived from an EMBL/GenBank/DDBJ whole genome shotgun (WGS) entry which is preliminary data.</text>
</comment>
<organism evidence="5 6">
    <name type="scientific">Kitasatospora indigofera</name>
    <dbReference type="NCBI Taxonomy" id="67307"/>
    <lineage>
        <taxon>Bacteria</taxon>
        <taxon>Bacillati</taxon>
        <taxon>Actinomycetota</taxon>
        <taxon>Actinomycetes</taxon>
        <taxon>Kitasatosporales</taxon>
        <taxon>Streptomycetaceae</taxon>
        <taxon>Kitasatospora</taxon>
    </lineage>
</organism>
<sequence length="1578" mass="169876">MGFGDFVDGVGDAFEDGIDSVRSTVGSAVDGGAHLLGDGLDAVGLHGAAHAVDSFGDSVADSLGAQVGEYQLGESDDPKDLVHGDVKGIGESVGHLRMFHAAFEETGQGLSRLDAEHWKGAAGDAFRAKFAPQPKLWLTAADACRTAAEAMDTFAGTVTWAQEQAKQAIDAYKAAKKASEQARDSYNADVDRYNQAAKDWNKASQDGRDPGPRPTDPGEFRDPGTAGLKQAQEQLRAARQQRDAAADTARAAVDAATATAPAEPSFTSRMGSDLSDTFQGAMVGQLHLAGGLVKGGADILKFGRGLNPMDPYNLTHPAQYADHVSTTAAGLLHASNHPMELLSAVVGSGWSSDPFEAFGKLTTNVAFGVATGGAGEAGAVAEDVALNATKNAGENAAREAGENAAKNAGENAARKDAAQAARDAAENPSKEARKPNEVEGCGDPVDVATGHMFLRQTDLGLPGSLPLFFERSHTSAYRSGLWMGPTWACTVDERLVVDAEGVLLLRADGGMLVYPHPVPGVATLPVSGSSRWPLVLDARGGYSATDPLSGLTRTYLPEPDDPGTALLSEIRDRAGRWIALDHDDAGAPVSIRHHGGYHVKLTVEGGRITALHLAGAGPGGGDAEIVRYGYTDGHLTHVTNSSGLPQRFDYDAAGRMTAWTDRNGSRYAYAYDHLDRCTDQGGVAGHLRYHYDYDQRDPGSGHRITAATDSLGHTTRYLVDGEGRIAAETDPLGATTQYTYDRHGRRLSVTDPLGGCFAFAYDEAGNVTAVTRPDGAQSLARYSDLNRPLVVAEPDGSTWRQTYDQAGNRTARTDPSGAVTRFDHDDAGHVSRVVDALGNATQVLCDPAGRVVGTVNPLGGRTTYRRDAFGRPVAVTDALGGTTRYTWSVEGLLTSRTTPDGAVERWTYDGEGNNLTHTDQVGGVTVMEYTHFDLLAARTGPDGTRHAFTHDTELRLVRVTNPDGLEWSYRYDPAGRVTGETDFNGRDLSYAHDAAGRLAARTNGLGQTIGYGYDALGNLSSKDVAGESTVYAYDQVGRLVSATGPDVRLRRRYDLLGRVTEETVDGRTLSTGYDAAGRRVRRLTPSGAESRWTYDADGNPTALTTSEHTLAFERDVLGRETARRFAADVALTSTWDEVHRLSSQTLTGSAVRPLQSRAYTYRADGALVGIADQQSGARSFDLDAAGRVTAVHAADWTERYAYDRSGNLTDAAWPAGRDDSALGARSYRGTLIRSAGRLAYDHDAQGRVTVRRQTTLSGRSNVWHYSWDAEDRLTGVTTPDGSRWRYRYDPFGRRVSKERLGGDGATATERTEFTWDGTTLVEQTAHGPALPGAYTLTWDHDGSRPVAQTELMAAADEARQADTDRRFFAIVTDLIGTPTHLLNPDGSTAWQARTSIWGATTWLSAGSTSTPLRFPGQYYDPETRLHYNLNRYYDPSTARYATLDPLGLSPAPNPNGYVPNPLTWFDPLGLTPCEWSSPASMEEHYGRHGRDLGYYTKEDYAQGAKDLMQDPKGAGVREKVSLLEGKVYRWDPTTNEFAVKDLKTNKIITYFDSSIDRSGKSSDAWARKYWNDQKGVED</sequence>
<dbReference type="InterPro" id="IPR045351">
    <property type="entry name" value="DUF6531"/>
</dbReference>
<feature type="compositionally biased region" description="Low complexity" evidence="2">
    <location>
        <begin position="246"/>
        <end position="262"/>
    </location>
</feature>
<reference evidence="5" key="1">
    <citation type="journal article" date="2014" name="Int. J. Syst. Evol. Microbiol.">
        <title>Complete genome sequence of Corynebacterium casei LMG S-19264T (=DSM 44701T), isolated from a smear-ripened cheese.</title>
        <authorList>
            <consortium name="US DOE Joint Genome Institute (JGI-PGF)"/>
            <person name="Walter F."/>
            <person name="Albersmeier A."/>
            <person name="Kalinowski J."/>
            <person name="Ruckert C."/>
        </authorList>
    </citation>
    <scope>NUCLEOTIDE SEQUENCE</scope>
    <source>
        <strain evidence="5">JCM 4646</strain>
    </source>
</reference>
<dbReference type="InterPro" id="IPR031325">
    <property type="entry name" value="RHS_repeat"/>
</dbReference>
<feature type="domain" description="Putative T7SS secretion signal" evidence="4">
    <location>
        <begin position="15"/>
        <end position="264"/>
    </location>
</feature>
<evidence type="ECO:0000259" key="4">
    <source>
        <dbReference type="Pfam" id="PF21725"/>
    </source>
</evidence>
<dbReference type="NCBIfam" id="TIGR01643">
    <property type="entry name" value="YD_repeat_2x"/>
    <property type="match status" value="11"/>
</dbReference>
<dbReference type="Gene3D" id="1.20.120.330">
    <property type="entry name" value="Nucleotidyltransferases domain 2"/>
    <property type="match status" value="1"/>
</dbReference>
<dbReference type="GeneID" id="95355231"/>
<dbReference type="NCBIfam" id="TIGR03696">
    <property type="entry name" value="Rhs_assc_core"/>
    <property type="match status" value="1"/>
</dbReference>